<dbReference type="PANTHER" id="PTHR43050:SF1">
    <property type="entry name" value="SERINE RACEMASE"/>
    <property type="match status" value="1"/>
</dbReference>
<proteinExistence type="inferred from homology"/>
<protein>
    <recommendedName>
        <fullName evidence="10">Serine racemase</fullName>
        <ecNumber evidence="9">5.1.1.18</ecNumber>
    </recommendedName>
    <alternativeName>
        <fullName evidence="11">D-serine ammonia-lyase</fullName>
    </alternativeName>
    <alternativeName>
        <fullName evidence="13">D-serine dehydratase</fullName>
    </alternativeName>
    <alternativeName>
        <fullName evidence="12">L-serine ammonia-lyase</fullName>
    </alternativeName>
    <alternativeName>
        <fullName evidence="5">L-serine dehydratase</fullName>
    </alternativeName>
</protein>
<evidence type="ECO:0000256" key="12">
    <source>
        <dbReference type="ARBA" id="ARBA00081060"/>
    </source>
</evidence>
<feature type="domain" description="Tryptophan synthase beta chain-like PALP" evidence="15">
    <location>
        <begin position="268"/>
        <end position="401"/>
    </location>
</feature>
<keyword evidence="17" id="KW-1185">Reference proteome</keyword>
<evidence type="ECO:0000256" key="10">
    <source>
        <dbReference type="ARBA" id="ARBA00070760"/>
    </source>
</evidence>
<comment type="catalytic activity">
    <reaction evidence="7">
        <text>L-serine = D-serine</text>
        <dbReference type="Rhea" id="RHEA:10980"/>
        <dbReference type="ChEBI" id="CHEBI:33384"/>
        <dbReference type="ChEBI" id="CHEBI:35247"/>
        <dbReference type="EC" id="5.1.1.18"/>
    </reaction>
</comment>
<feature type="region of interest" description="Disordered" evidence="14">
    <location>
        <begin position="216"/>
        <end position="265"/>
    </location>
</feature>
<reference evidence="16 17" key="1">
    <citation type="submission" date="2018-03" db="EMBL/GenBank/DDBJ databases">
        <authorList>
            <person name="Guldener U."/>
        </authorList>
    </citation>
    <scope>NUCLEOTIDE SEQUENCE [LARGE SCALE GENOMIC DNA]</scope>
    <source>
        <strain evidence="16 17">DAOM196992</strain>
    </source>
</reference>
<dbReference type="GO" id="GO:0006563">
    <property type="term" value="P:L-serine metabolic process"/>
    <property type="evidence" value="ECO:0007669"/>
    <property type="project" value="UniProtKB-ARBA"/>
</dbReference>
<dbReference type="SUPFAM" id="SSF53686">
    <property type="entry name" value="Tryptophan synthase beta subunit-like PLP-dependent enzymes"/>
    <property type="match status" value="2"/>
</dbReference>
<comment type="cofactor">
    <cofactor evidence="1">
        <name>pyridoxal 5'-phosphate</name>
        <dbReference type="ChEBI" id="CHEBI:597326"/>
    </cofactor>
</comment>
<comment type="catalytic activity">
    <reaction evidence="6">
        <text>D-serine = pyruvate + NH4(+)</text>
        <dbReference type="Rhea" id="RHEA:13977"/>
        <dbReference type="ChEBI" id="CHEBI:15361"/>
        <dbReference type="ChEBI" id="CHEBI:28938"/>
        <dbReference type="ChEBI" id="CHEBI:35247"/>
        <dbReference type="EC" id="4.3.1.18"/>
    </reaction>
</comment>
<evidence type="ECO:0000256" key="9">
    <source>
        <dbReference type="ARBA" id="ARBA00066592"/>
    </source>
</evidence>
<dbReference type="AlphaFoldDB" id="A0A5C3F1B2"/>
<dbReference type="PANTHER" id="PTHR43050">
    <property type="entry name" value="SERINE / THREONINE RACEMASE FAMILY MEMBER"/>
    <property type="match status" value="1"/>
</dbReference>
<evidence type="ECO:0000256" key="7">
    <source>
        <dbReference type="ARBA" id="ARBA00051769"/>
    </source>
</evidence>
<dbReference type="EC" id="5.1.1.18" evidence="9"/>
<keyword evidence="4" id="KW-0456">Lyase</keyword>
<dbReference type="EMBL" id="OOIP01000006">
    <property type="protein sequence ID" value="SPO37061.1"/>
    <property type="molecule type" value="Genomic_DNA"/>
</dbReference>
<dbReference type="Pfam" id="PF00291">
    <property type="entry name" value="PALP"/>
    <property type="match status" value="2"/>
</dbReference>
<dbReference type="GO" id="GO:0018114">
    <property type="term" value="F:threonine racemase activity"/>
    <property type="evidence" value="ECO:0007669"/>
    <property type="project" value="TreeGrafter"/>
</dbReference>
<feature type="compositionally biased region" description="Low complexity" evidence="14">
    <location>
        <begin position="216"/>
        <end position="246"/>
    </location>
</feature>
<sequence length="465" mass="49654">MADTVTYRDIQAAHARVAPFTHYTPLLTCQSIDHFATDALFPLADDAKAAGEQRRPMVRLAFKAEHLQRVGAFKYRGATNAVLSHLDALKAQHPDTSTSPFDPSRLVVVTHSSGNHAAALACAARTAGAIAAVVMPENAPRPKLHAVQGYGARITLCKPTLQAREETAAKLMAQYDQQGYTVRFVHPFDEPLVIAGQGTMALEMLDQAPSLEQRGACSAAAAAGPRPAHASNGSSSSTPSRTLHGSRGVESAGPKQDGLWKPRRPDEPVFDIVIAPVGGGGMLSGVSTAIKGGDDRIVVIGAEPDSAAAVVNDAFHSVQTQTVQQPPQPPRTICDGLLTSLSPLTLAHIGKHVDTISTAREENVLIALKHHWERQKQLVEPSAAVGLATVLQGFNQAGRVAQDALDQPDPADQRCWGVKQWVDEILARRRRAGQDDDEIRIGIVWSGGNVEVAKVLARFDEHGIL</sequence>
<dbReference type="GO" id="GO:0070179">
    <property type="term" value="P:D-serine biosynthetic process"/>
    <property type="evidence" value="ECO:0007669"/>
    <property type="project" value="TreeGrafter"/>
</dbReference>
<dbReference type="InterPro" id="IPR001926">
    <property type="entry name" value="TrpB-like_PALP"/>
</dbReference>
<dbReference type="OrthoDB" id="271064at2759"/>
<evidence type="ECO:0000313" key="16">
    <source>
        <dbReference type="EMBL" id="SPO37061.1"/>
    </source>
</evidence>
<organism evidence="16 17">
    <name type="scientific">Pseudozyma flocculosa</name>
    <dbReference type="NCBI Taxonomy" id="84751"/>
    <lineage>
        <taxon>Eukaryota</taxon>
        <taxon>Fungi</taxon>
        <taxon>Dikarya</taxon>
        <taxon>Basidiomycota</taxon>
        <taxon>Ustilaginomycotina</taxon>
        <taxon>Ustilaginomycetes</taxon>
        <taxon>Ustilaginales</taxon>
        <taxon>Ustilaginaceae</taxon>
        <taxon>Pseudozyma</taxon>
    </lineage>
</organism>
<dbReference type="Gene3D" id="3.40.50.1100">
    <property type="match status" value="2"/>
</dbReference>
<dbReference type="GO" id="GO:0030378">
    <property type="term" value="F:serine racemase activity"/>
    <property type="evidence" value="ECO:0007669"/>
    <property type="project" value="UniProtKB-EC"/>
</dbReference>
<comment type="function">
    <text evidence="8">Catalyzes the synthesis of D-serine from L-serine. D-serine is a key coagonist with glutamate at NMDA receptors. Has dehydratase activity towards both L-serine and D-serine.</text>
</comment>
<comment type="similarity">
    <text evidence="2">Belongs to the serine/threonine dehydratase family.</text>
</comment>
<dbReference type="Proteomes" id="UP000323386">
    <property type="component" value="Unassembled WGS sequence"/>
</dbReference>
<evidence type="ECO:0000256" key="1">
    <source>
        <dbReference type="ARBA" id="ARBA00001933"/>
    </source>
</evidence>
<evidence type="ECO:0000256" key="8">
    <source>
        <dbReference type="ARBA" id="ARBA00056426"/>
    </source>
</evidence>
<feature type="domain" description="Tryptophan synthase beta chain-like PALP" evidence="15">
    <location>
        <begin position="58"/>
        <end position="209"/>
    </location>
</feature>
<evidence type="ECO:0000313" key="17">
    <source>
        <dbReference type="Proteomes" id="UP000323386"/>
    </source>
</evidence>
<dbReference type="GO" id="GO:0030170">
    <property type="term" value="F:pyridoxal phosphate binding"/>
    <property type="evidence" value="ECO:0007669"/>
    <property type="project" value="TreeGrafter"/>
</dbReference>
<evidence type="ECO:0000256" key="14">
    <source>
        <dbReference type="SAM" id="MobiDB-lite"/>
    </source>
</evidence>
<evidence type="ECO:0000256" key="5">
    <source>
        <dbReference type="ARBA" id="ARBA00031418"/>
    </source>
</evidence>
<keyword evidence="3" id="KW-0663">Pyridoxal phosphate</keyword>
<dbReference type="FunFam" id="3.40.50.1100:FF:000041">
    <property type="entry name" value="Threonine ammonia-lyase, variant"/>
    <property type="match status" value="1"/>
</dbReference>
<evidence type="ECO:0000256" key="3">
    <source>
        <dbReference type="ARBA" id="ARBA00022898"/>
    </source>
</evidence>
<dbReference type="GO" id="GO:0008721">
    <property type="term" value="F:D-serine ammonia-lyase activity"/>
    <property type="evidence" value="ECO:0007669"/>
    <property type="project" value="UniProtKB-EC"/>
</dbReference>
<evidence type="ECO:0000256" key="6">
    <source>
        <dbReference type="ARBA" id="ARBA00050422"/>
    </source>
</evidence>
<dbReference type="GO" id="GO:0005524">
    <property type="term" value="F:ATP binding"/>
    <property type="evidence" value="ECO:0007669"/>
    <property type="project" value="TreeGrafter"/>
</dbReference>
<evidence type="ECO:0000256" key="2">
    <source>
        <dbReference type="ARBA" id="ARBA00010869"/>
    </source>
</evidence>
<dbReference type="GO" id="GO:0003941">
    <property type="term" value="F:L-serine ammonia-lyase activity"/>
    <property type="evidence" value="ECO:0007669"/>
    <property type="project" value="TreeGrafter"/>
</dbReference>
<dbReference type="InterPro" id="IPR036052">
    <property type="entry name" value="TrpB-like_PALP_sf"/>
</dbReference>
<gene>
    <name evidence="16" type="ORF">PSFLO_02533</name>
</gene>
<evidence type="ECO:0000256" key="13">
    <source>
        <dbReference type="ARBA" id="ARBA00081761"/>
    </source>
</evidence>
<evidence type="ECO:0000256" key="4">
    <source>
        <dbReference type="ARBA" id="ARBA00023239"/>
    </source>
</evidence>
<name>A0A5C3F1B2_9BASI</name>
<accession>A0A5C3F1B2</accession>
<evidence type="ECO:0000256" key="11">
    <source>
        <dbReference type="ARBA" id="ARBA00076108"/>
    </source>
</evidence>
<dbReference type="GO" id="GO:0000287">
    <property type="term" value="F:magnesium ion binding"/>
    <property type="evidence" value="ECO:0007669"/>
    <property type="project" value="TreeGrafter"/>
</dbReference>
<evidence type="ECO:0000259" key="15">
    <source>
        <dbReference type="Pfam" id="PF00291"/>
    </source>
</evidence>